<dbReference type="Gene3D" id="3.30.70.20">
    <property type="match status" value="1"/>
</dbReference>
<dbReference type="RefSeq" id="WP_184092449.1">
    <property type="nucleotide sequence ID" value="NZ_AP023367.1"/>
</dbReference>
<sequence>MILYFSGTGNSRYAAQVIQAETGDEIVSINDCIKKGNRVTIHSKEPFVFVAPTYAWRLPRVVEEFIRNSEFTGNNQAYFLLTCGTHTHDAVHFAKKLCTDKHFTFMGFSSLIMPENYIAMFDAPDKVEAAVIIDKALPVIQALGQRIKNKQTLAAETINLADKLISSATNPLFYKLFVSAKGFYATDACIGCKKCEKVCPLNNVRMNEGKPVWDGNCTHCMACICSCPKEAIEYKKKSQGKPRYYNTGFVRP</sequence>
<keyword evidence="2" id="KW-1185">Reference proteome</keyword>
<dbReference type="InterPro" id="IPR047964">
    <property type="entry name" value="EFR1-like"/>
</dbReference>
<dbReference type="InterPro" id="IPR017896">
    <property type="entry name" value="4Fe4S_Fe-S-bd"/>
</dbReference>
<evidence type="ECO:0000313" key="1">
    <source>
        <dbReference type="EMBL" id="BCJ93770.1"/>
    </source>
</evidence>
<dbReference type="SUPFAM" id="SSF54862">
    <property type="entry name" value="4Fe-4S ferredoxins"/>
    <property type="match status" value="1"/>
</dbReference>
<dbReference type="PROSITE" id="PS51379">
    <property type="entry name" value="4FE4S_FER_2"/>
    <property type="match status" value="2"/>
</dbReference>
<evidence type="ECO:0000313" key="2">
    <source>
        <dbReference type="Proteomes" id="UP000515561"/>
    </source>
</evidence>
<name>A0A6S6R360_9FIRM</name>
<dbReference type="NCBIfam" id="NF038196">
    <property type="entry name" value="ferrodoxin_EFR1"/>
    <property type="match status" value="1"/>
</dbReference>
<dbReference type="Pfam" id="PF12724">
    <property type="entry name" value="Flavodoxin_5"/>
    <property type="match status" value="1"/>
</dbReference>
<dbReference type="Pfam" id="PF13187">
    <property type="entry name" value="Fer4_9"/>
    <property type="match status" value="1"/>
</dbReference>
<gene>
    <name evidence="1" type="ORF">acsn021_13390</name>
</gene>
<dbReference type="KEGG" id="acel:acsn021_13390"/>
<dbReference type="Gene3D" id="3.40.50.360">
    <property type="match status" value="1"/>
</dbReference>
<dbReference type="PROSITE" id="PS00198">
    <property type="entry name" value="4FE4S_FER_1"/>
    <property type="match status" value="1"/>
</dbReference>
<reference evidence="1 2" key="1">
    <citation type="journal article" date="2016" name="Int. J. Syst. Evol. Microbiol.">
        <title>Descriptions of Anaerotaenia torta gen. nov., sp. nov. and Anaerocolumna cellulosilytica gen. nov., sp. nov. isolated from a methanogenic reactor of cattle waste.</title>
        <authorList>
            <person name="Uek A."/>
            <person name="Ohtaki Y."/>
            <person name="Kaku N."/>
            <person name="Ueki K."/>
        </authorList>
    </citation>
    <scope>NUCLEOTIDE SEQUENCE [LARGE SCALE GENOMIC DNA]</scope>
    <source>
        <strain evidence="1 2">SN021</strain>
    </source>
</reference>
<dbReference type="EMBL" id="AP023367">
    <property type="protein sequence ID" value="BCJ93770.1"/>
    <property type="molecule type" value="Genomic_DNA"/>
</dbReference>
<dbReference type="InterPro" id="IPR026816">
    <property type="entry name" value="Flavodoxin_dom"/>
</dbReference>
<dbReference type="Proteomes" id="UP000515561">
    <property type="component" value="Chromosome"/>
</dbReference>
<proteinExistence type="predicted"/>
<accession>A0A6S6R360</accession>
<dbReference type="InterPro" id="IPR017900">
    <property type="entry name" value="4Fe4S_Fe_S_CS"/>
</dbReference>
<dbReference type="SUPFAM" id="SSF52218">
    <property type="entry name" value="Flavoproteins"/>
    <property type="match status" value="1"/>
</dbReference>
<organism evidence="1 2">
    <name type="scientific">Anaerocolumna cellulosilytica</name>
    <dbReference type="NCBI Taxonomy" id="433286"/>
    <lineage>
        <taxon>Bacteria</taxon>
        <taxon>Bacillati</taxon>
        <taxon>Bacillota</taxon>
        <taxon>Clostridia</taxon>
        <taxon>Lachnospirales</taxon>
        <taxon>Lachnospiraceae</taxon>
        <taxon>Anaerocolumna</taxon>
    </lineage>
</organism>
<protein>
    <submittedName>
        <fullName evidence="1">Flavodoxin</fullName>
    </submittedName>
</protein>
<dbReference type="InterPro" id="IPR029039">
    <property type="entry name" value="Flavoprotein-like_sf"/>
</dbReference>
<dbReference type="AlphaFoldDB" id="A0A6S6R360"/>